<dbReference type="Gene3D" id="3.40.50.300">
    <property type="entry name" value="P-loop containing nucleotide triphosphate hydrolases"/>
    <property type="match status" value="1"/>
</dbReference>
<dbReference type="AlphaFoldDB" id="A0A9R0YZM2"/>
<accession>A0A9R0YZM2</accession>
<dbReference type="EMBL" id="LT934123">
    <property type="protein sequence ID" value="VAI68507.1"/>
    <property type="molecule type" value="Genomic_DNA"/>
</dbReference>
<evidence type="ECO:0000313" key="4">
    <source>
        <dbReference type="Proteomes" id="UP000324705"/>
    </source>
</evidence>
<dbReference type="GO" id="GO:0005524">
    <property type="term" value="F:ATP binding"/>
    <property type="evidence" value="ECO:0007669"/>
    <property type="project" value="UniProtKB-KW"/>
</dbReference>
<evidence type="ECO:0000256" key="2">
    <source>
        <dbReference type="ARBA" id="ARBA00022840"/>
    </source>
</evidence>
<dbReference type="PANTHER" id="PTHR43384">
    <property type="entry name" value="SEPTUM SITE-DETERMINING PROTEIN MIND HOMOLOG, CHLOROPLASTIC-RELATED"/>
    <property type="match status" value="1"/>
</dbReference>
<dbReference type="GO" id="GO:0051782">
    <property type="term" value="P:negative regulation of cell division"/>
    <property type="evidence" value="ECO:0007669"/>
    <property type="project" value="TreeGrafter"/>
</dbReference>
<dbReference type="GO" id="GO:0005829">
    <property type="term" value="C:cytosol"/>
    <property type="evidence" value="ECO:0007669"/>
    <property type="project" value="TreeGrafter"/>
</dbReference>
<evidence type="ECO:0000313" key="3">
    <source>
        <dbReference type="EMBL" id="VAI68507.1"/>
    </source>
</evidence>
<name>A0A9R0YZM2_TRITD</name>
<keyword evidence="4" id="KW-1185">Reference proteome</keyword>
<dbReference type="Proteomes" id="UP000324705">
    <property type="component" value="Chromosome 7A"/>
</dbReference>
<gene>
    <name evidence="3" type="ORF">TRITD_7Av1G003730</name>
</gene>
<dbReference type="Gramene" id="TRITD7Av1G003730.3">
    <property type="protein sequence ID" value="TRITD7Av1G003730.3"/>
    <property type="gene ID" value="TRITD7Av1G003730"/>
</dbReference>
<dbReference type="GO" id="GO:0009898">
    <property type="term" value="C:cytoplasmic side of plasma membrane"/>
    <property type="evidence" value="ECO:0007669"/>
    <property type="project" value="TreeGrafter"/>
</dbReference>
<dbReference type="PANTHER" id="PTHR43384:SF6">
    <property type="entry name" value="SEPTUM SITE-DETERMINING PROTEIN MIND HOMOLOG, CHLOROPLASTIC"/>
    <property type="match status" value="1"/>
</dbReference>
<evidence type="ECO:0008006" key="5">
    <source>
        <dbReference type="Google" id="ProtNLM"/>
    </source>
</evidence>
<dbReference type="InterPro" id="IPR027417">
    <property type="entry name" value="P-loop_NTPase"/>
</dbReference>
<protein>
    <recommendedName>
        <fullName evidence="5">Septum site-determining protein MinD</fullName>
    </recommendedName>
</protein>
<dbReference type="SUPFAM" id="SSF52540">
    <property type="entry name" value="P-loop containing nucleoside triphosphate hydrolases"/>
    <property type="match status" value="1"/>
</dbReference>
<dbReference type="GO" id="GO:0016887">
    <property type="term" value="F:ATP hydrolysis activity"/>
    <property type="evidence" value="ECO:0007669"/>
    <property type="project" value="TreeGrafter"/>
</dbReference>
<proteinExistence type="predicted"/>
<dbReference type="InterPro" id="IPR050625">
    <property type="entry name" value="ParA/MinD_ATPase"/>
</dbReference>
<evidence type="ECO:0000256" key="1">
    <source>
        <dbReference type="ARBA" id="ARBA00022741"/>
    </source>
</evidence>
<keyword evidence="2" id="KW-0067">ATP-binding</keyword>
<sequence length="165" mass="17918">MGMVSGFVRFEPFIGLFLQQCVDAGFVTAIAPAEEAVLVTTPDITALRDADRVAGLLECDGIKDIKIIVNRVRPDLVRGEDMMSALDVQEMLGLPLLGVVPEDSEVIRSTNRGVPLVLTDPPTPAGLALEQATWRLVERDAMTAVMVEEQERPKKKGGFFSFFGG</sequence>
<keyword evidence="1" id="KW-0547">Nucleotide-binding</keyword>
<organism evidence="3 4">
    <name type="scientific">Triticum turgidum subsp. durum</name>
    <name type="common">Durum wheat</name>
    <name type="synonym">Triticum durum</name>
    <dbReference type="NCBI Taxonomy" id="4567"/>
    <lineage>
        <taxon>Eukaryota</taxon>
        <taxon>Viridiplantae</taxon>
        <taxon>Streptophyta</taxon>
        <taxon>Embryophyta</taxon>
        <taxon>Tracheophyta</taxon>
        <taxon>Spermatophyta</taxon>
        <taxon>Magnoliopsida</taxon>
        <taxon>Liliopsida</taxon>
        <taxon>Poales</taxon>
        <taxon>Poaceae</taxon>
        <taxon>BOP clade</taxon>
        <taxon>Pooideae</taxon>
        <taxon>Triticodae</taxon>
        <taxon>Triticeae</taxon>
        <taxon>Triticinae</taxon>
        <taxon>Triticum</taxon>
    </lineage>
</organism>
<reference evidence="3 4" key="1">
    <citation type="submission" date="2017-09" db="EMBL/GenBank/DDBJ databases">
        <authorList>
            <consortium name="International Durum Wheat Genome Sequencing Consortium (IDWGSC)"/>
            <person name="Milanesi L."/>
        </authorList>
    </citation>
    <scope>NUCLEOTIDE SEQUENCE [LARGE SCALE GENOMIC DNA]</scope>
    <source>
        <strain evidence="4">cv. Svevo</strain>
    </source>
</reference>